<dbReference type="RefSeq" id="WP_273617832.1">
    <property type="nucleotide sequence ID" value="NZ_CP117417.1"/>
</dbReference>
<keyword evidence="2" id="KW-1185">Reference proteome</keyword>
<evidence type="ECO:0000313" key="2">
    <source>
        <dbReference type="Proteomes" id="UP001218231"/>
    </source>
</evidence>
<evidence type="ECO:0008006" key="3">
    <source>
        <dbReference type="Google" id="ProtNLM"/>
    </source>
</evidence>
<proteinExistence type="predicted"/>
<evidence type="ECO:0000313" key="1">
    <source>
        <dbReference type="EMBL" id="WCT77460.1"/>
    </source>
</evidence>
<dbReference type="EMBL" id="CP117417">
    <property type="protein sequence ID" value="WCT77460.1"/>
    <property type="molecule type" value="Genomic_DNA"/>
</dbReference>
<reference evidence="1 2" key="1">
    <citation type="submission" date="2023-02" db="EMBL/GenBank/DDBJ databases">
        <title>Genome sequence of Novosphingobium humi KACC 19094.</title>
        <authorList>
            <person name="Kim S."/>
            <person name="Heo J."/>
            <person name="Kwon S.-W."/>
        </authorList>
    </citation>
    <scope>NUCLEOTIDE SEQUENCE [LARGE SCALE GENOMIC DNA]</scope>
    <source>
        <strain evidence="1 2">KACC 19094</strain>
    </source>
</reference>
<dbReference type="Proteomes" id="UP001218231">
    <property type="component" value="Chromosome"/>
</dbReference>
<protein>
    <recommendedName>
        <fullName evidence="3">EthD domain-containing protein</fullName>
    </recommendedName>
</protein>
<gene>
    <name evidence="1" type="ORF">PQ457_00240</name>
</gene>
<name>A0ABY7TX51_9SPHN</name>
<sequence>MALKGRAFIIMWHDITAQGDDDYHQWHTRQHMPERLDHAGFRRSRRGVNRGLERQTYFTLYEGADLASFVADDYAHSLNFPTEWTQSIAPHFRNFLRMACEVLETGGRGVGGALVSLRLRLPAGMDEREGHRALTPALAAINAMPAVTAVHLAAARPDYSEIRTSETELRPPMSEPPFDLVILAECMGLAEAQAAQGAMVSAVEQAGFADPLAQAYDVAYTLEKRDAQ</sequence>
<accession>A0ABY7TX51</accession>
<organism evidence="1 2">
    <name type="scientific">Novosphingobium humi</name>
    <dbReference type="NCBI Taxonomy" id="2282397"/>
    <lineage>
        <taxon>Bacteria</taxon>
        <taxon>Pseudomonadati</taxon>
        <taxon>Pseudomonadota</taxon>
        <taxon>Alphaproteobacteria</taxon>
        <taxon>Sphingomonadales</taxon>
        <taxon>Sphingomonadaceae</taxon>
        <taxon>Novosphingobium</taxon>
    </lineage>
</organism>